<evidence type="ECO:0000256" key="4">
    <source>
        <dbReference type="ARBA" id="ARBA00022490"/>
    </source>
</evidence>
<evidence type="ECO:0000256" key="5">
    <source>
        <dbReference type="ARBA" id="ARBA00022694"/>
    </source>
</evidence>
<organism evidence="8 9">
    <name type="scientific">Panacagrimonas perspica</name>
    <dbReference type="NCBI Taxonomy" id="381431"/>
    <lineage>
        <taxon>Bacteria</taxon>
        <taxon>Pseudomonadati</taxon>
        <taxon>Pseudomonadota</taxon>
        <taxon>Gammaproteobacteria</taxon>
        <taxon>Nevskiales</taxon>
        <taxon>Nevskiaceae</taxon>
        <taxon>Panacagrimonas</taxon>
    </lineage>
</organism>
<evidence type="ECO:0000256" key="2">
    <source>
        <dbReference type="ARBA" id="ARBA00010493"/>
    </source>
</evidence>
<accession>A0A4R7PGD3</accession>
<keyword evidence="9" id="KW-1185">Reference proteome</keyword>
<evidence type="ECO:0000313" key="9">
    <source>
        <dbReference type="Proteomes" id="UP000295341"/>
    </source>
</evidence>
<dbReference type="CDD" id="cd24032">
    <property type="entry name" value="ASKHA_NBD_TsaB"/>
    <property type="match status" value="1"/>
</dbReference>
<dbReference type="Gene3D" id="3.30.420.40">
    <property type="match status" value="2"/>
</dbReference>
<comment type="subcellular location">
    <subcellularLocation>
        <location evidence="1">Cytoplasm</location>
    </subcellularLocation>
</comment>
<dbReference type="InterPro" id="IPR022496">
    <property type="entry name" value="T6A_TsaB"/>
</dbReference>
<evidence type="ECO:0000256" key="3">
    <source>
        <dbReference type="ARBA" id="ARBA00019012"/>
    </source>
</evidence>
<dbReference type="FunFam" id="3.30.420.40:FF:000097">
    <property type="entry name" value="tRNA threonylcarbamoyladenosine biosynthesis protein TsaB"/>
    <property type="match status" value="1"/>
</dbReference>
<proteinExistence type="inferred from homology"/>
<dbReference type="PANTHER" id="PTHR11735:SF11">
    <property type="entry name" value="TRNA THREONYLCARBAMOYLADENOSINE BIOSYNTHESIS PROTEIN TSAB"/>
    <property type="match status" value="1"/>
</dbReference>
<reference evidence="8 9" key="1">
    <citation type="submission" date="2019-03" db="EMBL/GenBank/DDBJ databases">
        <title>Genomic Encyclopedia of Type Strains, Phase IV (KMG-IV): sequencing the most valuable type-strain genomes for metagenomic binning, comparative biology and taxonomic classification.</title>
        <authorList>
            <person name="Goeker M."/>
        </authorList>
    </citation>
    <scope>NUCLEOTIDE SEQUENCE [LARGE SCALE GENOMIC DNA]</scope>
    <source>
        <strain evidence="8 9">DSM 26377</strain>
    </source>
</reference>
<gene>
    <name evidence="8" type="ORF">DFR24_2282</name>
</gene>
<evidence type="ECO:0000313" key="8">
    <source>
        <dbReference type="EMBL" id="TDU32872.1"/>
    </source>
</evidence>
<comment type="caution">
    <text evidence="8">The sequence shown here is derived from an EMBL/GenBank/DDBJ whole genome shotgun (WGS) entry which is preliminary data.</text>
</comment>
<dbReference type="GO" id="GO:0002949">
    <property type="term" value="P:tRNA threonylcarbamoyladenosine modification"/>
    <property type="evidence" value="ECO:0007669"/>
    <property type="project" value="InterPro"/>
</dbReference>
<evidence type="ECO:0000259" key="7">
    <source>
        <dbReference type="Pfam" id="PF00814"/>
    </source>
</evidence>
<dbReference type="RefSeq" id="WP_133881350.1">
    <property type="nucleotide sequence ID" value="NZ_MWIN01000036.1"/>
</dbReference>
<dbReference type="Pfam" id="PF00814">
    <property type="entry name" value="TsaD"/>
    <property type="match status" value="1"/>
</dbReference>
<dbReference type="GO" id="GO:0005829">
    <property type="term" value="C:cytosol"/>
    <property type="evidence" value="ECO:0007669"/>
    <property type="project" value="TreeGrafter"/>
</dbReference>
<dbReference type="AlphaFoldDB" id="A0A4R7PGD3"/>
<evidence type="ECO:0000256" key="6">
    <source>
        <dbReference type="ARBA" id="ARBA00032446"/>
    </source>
</evidence>
<dbReference type="OrthoDB" id="9809995at2"/>
<sequence>MRLLAIDTATEACSAAILVEGRMLARFEIAGRSHTQQMLPMVHGLMAEASLSFAQLDGFVCGIGPGSFAGVRIGVGFVKGLALSLDRPVVGISSLTMLAQAALDEGALRVIASIDARMNEIYVGAFEADASGLCRSMGPLRVMPPDQFREDAAGPWHAVGTGWGTYETTMRQGVTGDVLHVDGAALPRAQAALKLALPEFAAGRTLAADDLAPLYLRDKVALTLEEQVQLRASRN</sequence>
<dbReference type="SUPFAM" id="SSF53067">
    <property type="entry name" value="Actin-like ATPase domain"/>
    <property type="match status" value="2"/>
</dbReference>
<protein>
    <recommendedName>
        <fullName evidence="3">tRNA threonylcarbamoyladenosine biosynthesis protein TsaB</fullName>
    </recommendedName>
    <alternativeName>
        <fullName evidence="6">t(6)A37 threonylcarbamoyladenosine biosynthesis protein TsaB</fullName>
    </alternativeName>
</protein>
<name>A0A4R7PGD3_9GAMM</name>
<dbReference type="PANTHER" id="PTHR11735">
    <property type="entry name" value="TRNA N6-ADENOSINE THREONYLCARBAMOYLTRANSFERASE"/>
    <property type="match status" value="1"/>
</dbReference>
<dbReference type="InterPro" id="IPR000905">
    <property type="entry name" value="Gcp-like_dom"/>
</dbReference>
<dbReference type="InterPro" id="IPR043129">
    <property type="entry name" value="ATPase_NBD"/>
</dbReference>
<dbReference type="EMBL" id="SOBT01000008">
    <property type="protein sequence ID" value="TDU32872.1"/>
    <property type="molecule type" value="Genomic_DNA"/>
</dbReference>
<comment type="similarity">
    <text evidence="2">Belongs to the KAE1 / TsaD family. TsaB subfamily.</text>
</comment>
<keyword evidence="4" id="KW-0963">Cytoplasm</keyword>
<keyword evidence="5" id="KW-0819">tRNA processing</keyword>
<dbReference type="Proteomes" id="UP000295341">
    <property type="component" value="Unassembled WGS sequence"/>
</dbReference>
<dbReference type="NCBIfam" id="TIGR03725">
    <property type="entry name" value="T6A_YeaZ"/>
    <property type="match status" value="1"/>
</dbReference>
<evidence type="ECO:0000256" key="1">
    <source>
        <dbReference type="ARBA" id="ARBA00004496"/>
    </source>
</evidence>
<feature type="domain" description="Gcp-like" evidence="7">
    <location>
        <begin position="28"/>
        <end position="128"/>
    </location>
</feature>